<dbReference type="InterPro" id="IPR029055">
    <property type="entry name" value="Ntn_hydrolases_N"/>
</dbReference>
<dbReference type="PANTHER" id="PTHR34218:SF4">
    <property type="entry name" value="ACYL-HOMOSERINE LACTONE ACYLASE QUIP"/>
    <property type="match status" value="1"/>
</dbReference>
<reference evidence="2" key="1">
    <citation type="journal article" date="2020" name="mSystems">
        <title>Genome- and Community-Level Interaction Insights into Carbon Utilization and Element Cycling Functions of Hydrothermarchaeota in Hydrothermal Sediment.</title>
        <authorList>
            <person name="Zhou Z."/>
            <person name="Liu Y."/>
            <person name="Xu W."/>
            <person name="Pan J."/>
            <person name="Luo Z.H."/>
            <person name="Li M."/>
        </authorList>
    </citation>
    <scope>NUCLEOTIDE SEQUENCE [LARGE SCALE GENOMIC DNA]</scope>
    <source>
        <strain evidence="2">SpSt-143</strain>
    </source>
</reference>
<proteinExistence type="inferred from homology"/>
<dbReference type="Gene3D" id="1.10.439.10">
    <property type="entry name" value="Penicillin Amidohydrolase, domain 1"/>
    <property type="match status" value="1"/>
</dbReference>
<sequence>MRRLLQVLLLLGLGLSFIALGLRYVLRGAITPKPTVFLRGLAAPVMLSELPGHVLHLSAQSASDAWQALGYAHGRWHAWPLLLWRQAALGRQAEWFGSFVLPFDSLIRMLQLPATSQQAFEQLPQATRRVLEAYSTGLNAALQEQDVRLRDELVLLNLSVEPWQPWHSLALERLLALLALPDSIDAALPLLAPLRAWLHLYGSQHSVAWVHTSSDQGPVFFQRHVYGNLALPFFQEVILSYEGSRRWLVTVPGTLLFPAGQTEHQAWCVFLTSHRARTEQHPRASLPLQPVYERLRLPSGDEHLLRMEQADAYLVLRELAPDTVRVLWWPGLQPVSDLPAWLALLADSEVTFQLFDGSGLRIDATGQPVVLGTPPVIEPIPGGLLVGQTPWHRYLARRLRELPLSPNPPSEDHHSLWAAEQLSLLLTLIDSLHTTDTLLQEAYTFLRNWDATYHRASIGATLFDAWLAHYQSRYDSLPPLSLPDSSLRVQLRQALHVALQDAVSTLRKSLGTDPNRWRWEHAQPLRLTFPVWAYQANLPAANRYAPVLLPGEGHPSTLRWNPSALLSDRPAPAHWEGWTYFPHSQRFYVRRWWPQPDRFLGRYRMPNPEPQILPLDPTLTPIQQTTLRPLR</sequence>
<accession>A0A7V2F797</accession>
<gene>
    <name evidence="2" type="ORF">ENO59_12000</name>
</gene>
<name>A0A7V2F797_RHOMR</name>
<dbReference type="GO" id="GO:0016811">
    <property type="term" value="F:hydrolase activity, acting on carbon-nitrogen (but not peptide) bonds, in linear amides"/>
    <property type="evidence" value="ECO:0007669"/>
    <property type="project" value="InterPro"/>
</dbReference>
<dbReference type="EMBL" id="DSGB01000007">
    <property type="protein sequence ID" value="HER97206.1"/>
    <property type="molecule type" value="Genomic_DNA"/>
</dbReference>
<dbReference type="Pfam" id="PF01804">
    <property type="entry name" value="Penicil_amidase"/>
    <property type="match status" value="2"/>
</dbReference>
<dbReference type="InterPro" id="IPR002692">
    <property type="entry name" value="S45"/>
</dbReference>
<dbReference type="PANTHER" id="PTHR34218">
    <property type="entry name" value="PEPTIDASE S45 PENICILLIN AMIDASE"/>
    <property type="match status" value="1"/>
</dbReference>
<protein>
    <submittedName>
        <fullName evidence="2">Peptidase S45</fullName>
    </submittedName>
</protein>
<dbReference type="AlphaFoldDB" id="A0A7V2F797"/>
<evidence type="ECO:0000256" key="1">
    <source>
        <dbReference type="ARBA" id="ARBA00006586"/>
    </source>
</evidence>
<dbReference type="InterPro" id="IPR043147">
    <property type="entry name" value="Penicillin_amidase_A-knob"/>
</dbReference>
<dbReference type="InterPro" id="IPR023343">
    <property type="entry name" value="Penicillin_amidase_dom1"/>
</dbReference>
<dbReference type="GO" id="GO:0017000">
    <property type="term" value="P:antibiotic biosynthetic process"/>
    <property type="evidence" value="ECO:0007669"/>
    <property type="project" value="InterPro"/>
</dbReference>
<comment type="similarity">
    <text evidence="1">Belongs to the peptidase S45 family.</text>
</comment>
<comment type="caution">
    <text evidence="2">The sequence shown here is derived from an EMBL/GenBank/DDBJ whole genome shotgun (WGS) entry which is preliminary data.</text>
</comment>
<evidence type="ECO:0000313" key="2">
    <source>
        <dbReference type="EMBL" id="HER97206.1"/>
    </source>
</evidence>
<dbReference type="Gene3D" id="1.10.1400.10">
    <property type="match status" value="1"/>
</dbReference>
<dbReference type="SUPFAM" id="SSF56235">
    <property type="entry name" value="N-terminal nucleophile aminohydrolases (Ntn hydrolases)"/>
    <property type="match status" value="1"/>
</dbReference>
<organism evidence="2">
    <name type="scientific">Rhodothermus marinus</name>
    <name type="common">Rhodothermus obamensis</name>
    <dbReference type="NCBI Taxonomy" id="29549"/>
    <lineage>
        <taxon>Bacteria</taxon>
        <taxon>Pseudomonadati</taxon>
        <taxon>Rhodothermota</taxon>
        <taxon>Rhodothermia</taxon>
        <taxon>Rhodothermales</taxon>
        <taxon>Rhodothermaceae</taxon>
        <taxon>Rhodothermus</taxon>
    </lineage>
</organism>